<sequence length="44" mass="5014">MFRSRYIQDVGYWEWVSTTSRNGLDAIIWVLCIAIVVAVVVAVL</sequence>
<evidence type="ECO:0000313" key="2">
    <source>
        <dbReference type="EMBL" id="SUZ87072.1"/>
    </source>
</evidence>
<evidence type="ECO:0000256" key="1">
    <source>
        <dbReference type="SAM" id="Phobius"/>
    </source>
</evidence>
<reference evidence="2" key="1">
    <citation type="submission" date="2018-05" db="EMBL/GenBank/DDBJ databases">
        <authorList>
            <person name="Lanie J.A."/>
            <person name="Ng W.-L."/>
            <person name="Kazmierczak K.M."/>
            <person name="Andrzejewski T.M."/>
            <person name="Davidsen T.M."/>
            <person name="Wayne K.J."/>
            <person name="Tettelin H."/>
            <person name="Glass J.I."/>
            <person name="Rusch D."/>
            <person name="Podicherti R."/>
            <person name="Tsui H.-C.T."/>
            <person name="Winkler M.E."/>
        </authorList>
    </citation>
    <scope>NUCLEOTIDE SEQUENCE</scope>
</reference>
<gene>
    <name evidence="2" type="ORF">METZ01_LOCUS39926</name>
</gene>
<protein>
    <submittedName>
        <fullName evidence="2">Uncharacterized protein</fullName>
    </submittedName>
</protein>
<keyword evidence="1" id="KW-1133">Transmembrane helix</keyword>
<dbReference type="EMBL" id="UINC01001707">
    <property type="protein sequence ID" value="SUZ87072.1"/>
    <property type="molecule type" value="Genomic_DNA"/>
</dbReference>
<feature type="transmembrane region" description="Helical" evidence="1">
    <location>
        <begin position="26"/>
        <end position="43"/>
    </location>
</feature>
<organism evidence="2">
    <name type="scientific">marine metagenome</name>
    <dbReference type="NCBI Taxonomy" id="408172"/>
    <lineage>
        <taxon>unclassified sequences</taxon>
        <taxon>metagenomes</taxon>
        <taxon>ecological metagenomes</taxon>
    </lineage>
</organism>
<name>A0A381R5W0_9ZZZZ</name>
<accession>A0A381R5W0</accession>
<proteinExistence type="predicted"/>
<dbReference type="AlphaFoldDB" id="A0A381R5W0"/>
<keyword evidence="1" id="KW-0812">Transmembrane</keyword>
<keyword evidence="1" id="KW-0472">Membrane</keyword>